<comment type="caution">
    <text evidence="4">The sequence shown here is derived from an EMBL/GenBank/DDBJ whole genome shotgun (WGS) entry which is preliminary data.</text>
</comment>
<dbReference type="InterPro" id="IPR003591">
    <property type="entry name" value="Leu-rich_rpt_typical-subtyp"/>
</dbReference>
<feature type="non-terminal residue" evidence="4">
    <location>
        <position position="1"/>
    </location>
</feature>
<accession>A0A836FXS1</accession>
<keyword evidence="3" id="KW-0812">Transmembrane</keyword>
<dbReference type="Gene3D" id="3.80.10.10">
    <property type="entry name" value="Ribonuclease Inhibitor"/>
    <property type="match status" value="8"/>
</dbReference>
<dbReference type="InterPro" id="IPR032675">
    <property type="entry name" value="LRR_dom_sf"/>
</dbReference>
<dbReference type="EMBL" id="JAANIC010004466">
    <property type="protein sequence ID" value="KAG5334614.1"/>
    <property type="molecule type" value="Genomic_DNA"/>
</dbReference>
<dbReference type="FunFam" id="3.80.10.10:FF:001164">
    <property type="entry name" value="GH01279p"/>
    <property type="match status" value="2"/>
</dbReference>
<proteinExistence type="predicted"/>
<dbReference type="SMART" id="SM00364">
    <property type="entry name" value="LRR_BAC"/>
    <property type="match status" value="11"/>
</dbReference>
<feature type="transmembrane region" description="Helical" evidence="3">
    <location>
        <begin position="1401"/>
        <end position="1419"/>
    </location>
</feature>
<dbReference type="Proteomes" id="UP000669903">
    <property type="component" value="Unassembled WGS sequence"/>
</dbReference>
<evidence type="ECO:0000313" key="5">
    <source>
        <dbReference type="Proteomes" id="UP000669903"/>
    </source>
</evidence>
<name>A0A836FXS1_9HYME</name>
<dbReference type="Pfam" id="PF00560">
    <property type="entry name" value="LRR_1"/>
    <property type="match status" value="1"/>
</dbReference>
<evidence type="ECO:0000256" key="3">
    <source>
        <dbReference type="SAM" id="Phobius"/>
    </source>
</evidence>
<keyword evidence="5" id="KW-1185">Reference proteome</keyword>
<keyword evidence="3" id="KW-0472">Membrane</keyword>
<evidence type="ECO:0000313" key="4">
    <source>
        <dbReference type="EMBL" id="KAG5334614.1"/>
    </source>
</evidence>
<feature type="transmembrane region" description="Helical" evidence="3">
    <location>
        <begin position="20"/>
        <end position="39"/>
    </location>
</feature>
<dbReference type="Pfam" id="PF13855">
    <property type="entry name" value="LRR_8"/>
    <property type="match status" value="8"/>
</dbReference>
<dbReference type="SUPFAM" id="SSF52058">
    <property type="entry name" value="L domain-like"/>
    <property type="match status" value="3"/>
</dbReference>
<evidence type="ECO:0000256" key="2">
    <source>
        <dbReference type="ARBA" id="ARBA00022737"/>
    </source>
</evidence>
<dbReference type="PANTHER" id="PTHR24369:SF211">
    <property type="entry name" value="LEUCINE-RICH REPEAT-CONTAINING PROTEIN 15-LIKE"/>
    <property type="match status" value="1"/>
</dbReference>
<organism evidence="4 5">
    <name type="scientific">Acromyrmex charruanus</name>
    <dbReference type="NCBI Taxonomy" id="2715315"/>
    <lineage>
        <taxon>Eukaryota</taxon>
        <taxon>Metazoa</taxon>
        <taxon>Ecdysozoa</taxon>
        <taxon>Arthropoda</taxon>
        <taxon>Hexapoda</taxon>
        <taxon>Insecta</taxon>
        <taxon>Pterygota</taxon>
        <taxon>Neoptera</taxon>
        <taxon>Endopterygota</taxon>
        <taxon>Hymenoptera</taxon>
        <taxon>Apocrita</taxon>
        <taxon>Aculeata</taxon>
        <taxon>Formicoidea</taxon>
        <taxon>Formicidae</taxon>
        <taxon>Myrmicinae</taxon>
        <taxon>Acromyrmex</taxon>
    </lineage>
</organism>
<dbReference type="InterPro" id="IPR050541">
    <property type="entry name" value="LRR_TM_domain-containing"/>
</dbReference>
<dbReference type="PROSITE" id="PS51450">
    <property type="entry name" value="LRR"/>
    <property type="match status" value="15"/>
</dbReference>
<keyword evidence="1" id="KW-0433">Leucine-rich repeat</keyword>
<dbReference type="GO" id="GO:0005886">
    <property type="term" value="C:plasma membrane"/>
    <property type="evidence" value="ECO:0007669"/>
    <property type="project" value="TreeGrafter"/>
</dbReference>
<keyword evidence="3" id="KW-1133">Transmembrane helix</keyword>
<dbReference type="InterPro" id="IPR001611">
    <property type="entry name" value="Leu-rich_rpt"/>
</dbReference>
<dbReference type="SUPFAM" id="SSF52047">
    <property type="entry name" value="RNI-like"/>
    <property type="match status" value="2"/>
</dbReference>
<gene>
    <name evidence="4" type="primary">Igfals_2</name>
    <name evidence="4" type="ORF">G6Z76_0006986</name>
</gene>
<dbReference type="SMART" id="SM00369">
    <property type="entry name" value="LRR_TYP"/>
    <property type="match status" value="20"/>
</dbReference>
<keyword evidence="2" id="KW-0677">Repeat</keyword>
<feature type="non-terminal residue" evidence="4">
    <location>
        <position position="1450"/>
    </location>
</feature>
<dbReference type="PRINTS" id="PR00019">
    <property type="entry name" value="LEURICHRPT"/>
</dbReference>
<evidence type="ECO:0000256" key="1">
    <source>
        <dbReference type="ARBA" id="ARBA00022614"/>
    </source>
</evidence>
<protein>
    <submittedName>
        <fullName evidence="4">ALS protein</fullName>
    </submittedName>
</protein>
<reference evidence="4" key="1">
    <citation type="submission" date="2020-03" db="EMBL/GenBank/DDBJ databases">
        <title>Relaxed selection underlies rapid genomic changes in the transitions from sociality to social parasitism in ants.</title>
        <authorList>
            <person name="Bi X."/>
        </authorList>
    </citation>
    <scope>NUCLEOTIDE SEQUENCE</scope>
    <source>
        <strain evidence="4">BGI-DK2014a</strain>
        <tissue evidence="4">Whole body</tissue>
    </source>
</reference>
<feature type="transmembrane region" description="Helical" evidence="3">
    <location>
        <begin position="1374"/>
        <end position="1394"/>
    </location>
</feature>
<sequence length="1450" mass="167230">MLHLNHKSSFYNPKTSFLYLLQKLTIIKFVFVIITFVCWSTSSRANVYFAIENYINDQSLQSLCNDDAALNFSNAVISEINENFISSPVITCLNFMDNTIGKIGKGAFKKLPNLTQLFFSNNRLDNGNQLILNFGSHDQLQVLVMNNVNRFNYYGSFIQIFGEYPNLEILSLRENYAVDLEFAQETSFREYSFTYTTPMTPSQNWMPFPKLKILDFSENSITRTNFVQLLSNSLYFLDLHDNSLSELNLNEKGNKLFTLNLDKNKFNNIHQYNDGYNNGLSMADLKNLHYLSVSGNEINTIESDAFQNNNELLFLNLSSNRIRHLHPKTFANLQYLKTLDLSNNQLKVLQISINETEISTLYISNNDIKNITSDTFMHMPKLIKLLMGKNKIDKIDVNTFVHLTTLEELDLSSNMLSSLPEGWTESLVSLKYLDLCNNEFTSLESLSLTNTLPLITNSNFTKYTEIRKLTIAKIAFTTTFFCWSTLCTTAHDVYFTTENYMDESLQPLCNDNISLNFSNAVISEIKRDFISSPVITCLNFTGNSIEKIGRGAFDRLPNLTQLFLSNNKLSSVRELLNFGGHDKLQVLIMNDANRDYSQCYHTDNIQIFGKYPNLEILSLSNNCFNDLAFVQENPYMESHFTYMTSQNWMPFPKLKILDLSENIIATTNFVQLLSNSLYFLDLHGNLLNKLNLNEKGNKLFALNLDKNKNEIDTIESDAFQNNNELLFLNLSSNRIRHLHPKTFANLQYLETLDLSINQLENVPHISNETEISILYVNNNNINKIIPYTFMHMPKLMKLFMGKNQIDEIDVNAFAHLTVLKELDLSSNMLSSLPEGWTESLVSLKYLNLSDNKFTSLESLSLTNTLPLITVYLMKNSIEYFNVKYFENLPQNLTIHLINSNFTKYIRLIIAKFVFTIIIFVCWSILSIANVDHFAIENYVNFKSLQPLCNDDISLKNFSNVVFPEIKRDFISSPVITCLNLTGNSIEKIDRGAFDRLPNLTQLFLSNNKWSNPCELLNFGGHDKLQMLIINGNAKNCNIDNYYRSSLQIFDDYSNLEILSLRENCIKDFMLDYSIMDSHFAHMTSSSIKSWVPFPKLKILDLSGNRISSNDRIVRLLSNSLYFLDLHDNLLNYLHLNEKGKKLFALNLDRNNFSTINSQHEFQTLSMACLKDLHYLSISKNKINTIESDAFKDNNKLLFLNLSSNYIYELHPKTFANLQNLKTLDLSGNLFENVPQISNETKISTLYLNNNYIYKIISHTFTHMPKLVKLLMRENRIYEIDVNAFAPLTVLEELDLSRNMLSSLPKGLAETFVSLKYLDLRENKFTSLESLSLTNTWPSIKVLYLMKNPLKCLNVKYFKNLSQNLTINLINNSNFTTYVNGMNICACLCLYIYIYIYQGWSYFLKICVTVTVIAVTRRYMLPNLKSNALPLLKSNDKKSLFFVTFFCNYTG</sequence>
<dbReference type="PANTHER" id="PTHR24369">
    <property type="entry name" value="ANTIGEN BSP, PUTATIVE-RELATED"/>
    <property type="match status" value="1"/>
</dbReference>
<dbReference type="SMART" id="SM00365">
    <property type="entry name" value="LRR_SD22"/>
    <property type="match status" value="15"/>
</dbReference>